<dbReference type="GO" id="GO:0003677">
    <property type="term" value="F:DNA binding"/>
    <property type="evidence" value="ECO:0007669"/>
    <property type="project" value="UniProtKB-UniRule"/>
</dbReference>
<gene>
    <name evidence="6" type="ORF">GCM10025791_43310</name>
</gene>
<evidence type="ECO:0000259" key="5">
    <source>
        <dbReference type="PROSITE" id="PS50977"/>
    </source>
</evidence>
<evidence type="ECO:0000256" key="1">
    <source>
        <dbReference type="ARBA" id="ARBA00023015"/>
    </source>
</evidence>
<dbReference type="AlphaFoldDB" id="A0AAV3U8V3"/>
<dbReference type="Pfam" id="PF00440">
    <property type="entry name" value="TetR_N"/>
    <property type="match status" value="1"/>
</dbReference>
<keyword evidence="3" id="KW-0804">Transcription</keyword>
<name>A0AAV3U8V3_9ALTE</name>
<evidence type="ECO:0000313" key="7">
    <source>
        <dbReference type="Proteomes" id="UP001409585"/>
    </source>
</evidence>
<dbReference type="Pfam" id="PF16925">
    <property type="entry name" value="TetR_C_13"/>
    <property type="match status" value="1"/>
</dbReference>
<dbReference type="PANTHER" id="PTHR47506:SF6">
    <property type="entry name" value="HTH-TYPE TRANSCRIPTIONAL REPRESSOR NEMR"/>
    <property type="match status" value="1"/>
</dbReference>
<keyword evidence="7" id="KW-1185">Reference proteome</keyword>
<dbReference type="InterPro" id="IPR001647">
    <property type="entry name" value="HTH_TetR"/>
</dbReference>
<accession>A0AAV3U8V3</accession>
<dbReference type="SUPFAM" id="SSF48498">
    <property type="entry name" value="Tetracyclin repressor-like, C-terminal domain"/>
    <property type="match status" value="1"/>
</dbReference>
<evidence type="ECO:0000256" key="4">
    <source>
        <dbReference type="PROSITE-ProRule" id="PRU00335"/>
    </source>
</evidence>
<keyword evidence="1" id="KW-0805">Transcription regulation</keyword>
<dbReference type="SUPFAM" id="SSF46689">
    <property type="entry name" value="Homeodomain-like"/>
    <property type="match status" value="1"/>
</dbReference>
<dbReference type="InterPro" id="IPR009057">
    <property type="entry name" value="Homeodomain-like_sf"/>
</dbReference>
<proteinExistence type="predicted"/>
<evidence type="ECO:0000256" key="3">
    <source>
        <dbReference type="ARBA" id="ARBA00023163"/>
    </source>
</evidence>
<feature type="DNA-binding region" description="H-T-H motif" evidence="4">
    <location>
        <begin position="34"/>
        <end position="53"/>
    </location>
</feature>
<evidence type="ECO:0000256" key="2">
    <source>
        <dbReference type="ARBA" id="ARBA00023125"/>
    </source>
</evidence>
<dbReference type="EMBL" id="BAABLX010000076">
    <property type="protein sequence ID" value="GAA4958076.1"/>
    <property type="molecule type" value="Genomic_DNA"/>
</dbReference>
<sequence length="203" mass="22872">MARTRDIKNYDDAKTRLLETGMSLIRSESFSGIGINDVLKKSGVPRGSFYHYFKSKEAFGLEVAQYYHGLQIEGANQVLNDQTLTPIARLEAFFRGASEEFKARNYAEGCLMCNLSTELADTNDEFQKILKKHWVELSSEVAQCLAHIQLGDIGLGHLSNTEAADWLMNAWSGALVRMKAERSEAPLQLFEKTIFNIKKGTRK</sequence>
<dbReference type="Gene3D" id="1.10.357.10">
    <property type="entry name" value="Tetracycline Repressor, domain 2"/>
    <property type="match status" value="1"/>
</dbReference>
<dbReference type="InterPro" id="IPR011075">
    <property type="entry name" value="TetR_C"/>
</dbReference>
<organism evidence="6 7">
    <name type="scientific">Halioxenophilus aromaticivorans</name>
    <dbReference type="NCBI Taxonomy" id="1306992"/>
    <lineage>
        <taxon>Bacteria</taxon>
        <taxon>Pseudomonadati</taxon>
        <taxon>Pseudomonadota</taxon>
        <taxon>Gammaproteobacteria</taxon>
        <taxon>Alteromonadales</taxon>
        <taxon>Alteromonadaceae</taxon>
        <taxon>Halioxenophilus</taxon>
    </lineage>
</organism>
<dbReference type="InterPro" id="IPR036271">
    <property type="entry name" value="Tet_transcr_reg_TetR-rel_C_sf"/>
</dbReference>
<dbReference type="Proteomes" id="UP001409585">
    <property type="component" value="Unassembled WGS sequence"/>
</dbReference>
<evidence type="ECO:0000313" key="6">
    <source>
        <dbReference type="EMBL" id="GAA4958076.1"/>
    </source>
</evidence>
<dbReference type="PROSITE" id="PS50977">
    <property type="entry name" value="HTH_TETR_2"/>
    <property type="match status" value="1"/>
</dbReference>
<comment type="caution">
    <text evidence="6">The sequence shown here is derived from an EMBL/GenBank/DDBJ whole genome shotgun (WGS) entry which is preliminary data.</text>
</comment>
<dbReference type="PANTHER" id="PTHR47506">
    <property type="entry name" value="TRANSCRIPTIONAL REGULATORY PROTEIN"/>
    <property type="match status" value="1"/>
</dbReference>
<reference evidence="7" key="1">
    <citation type="journal article" date="2019" name="Int. J. Syst. Evol. Microbiol.">
        <title>The Global Catalogue of Microorganisms (GCM) 10K type strain sequencing project: providing services to taxonomists for standard genome sequencing and annotation.</title>
        <authorList>
            <consortium name="The Broad Institute Genomics Platform"/>
            <consortium name="The Broad Institute Genome Sequencing Center for Infectious Disease"/>
            <person name="Wu L."/>
            <person name="Ma J."/>
        </authorList>
    </citation>
    <scope>NUCLEOTIDE SEQUENCE [LARGE SCALE GENOMIC DNA]</scope>
    <source>
        <strain evidence="7">JCM 19134</strain>
    </source>
</reference>
<protein>
    <submittedName>
        <fullName evidence="6">TetR/AcrR family transcriptional regulator</fullName>
    </submittedName>
</protein>
<dbReference type="RefSeq" id="WP_345427248.1">
    <property type="nucleotide sequence ID" value="NZ_AP031496.1"/>
</dbReference>
<keyword evidence="2 4" id="KW-0238">DNA-binding</keyword>
<feature type="domain" description="HTH tetR-type" evidence="5">
    <location>
        <begin position="11"/>
        <end position="71"/>
    </location>
</feature>